<dbReference type="Proteomes" id="UP001342826">
    <property type="component" value="Unassembled WGS sequence"/>
</dbReference>
<dbReference type="PIRSF" id="PIRSF020967">
    <property type="entry name" value="UCP020967"/>
    <property type="match status" value="1"/>
</dbReference>
<feature type="domain" description="Orotate phosphoribosyltransferase-like" evidence="2">
    <location>
        <begin position="44"/>
        <end position="261"/>
    </location>
</feature>
<keyword evidence="4" id="KW-1185">Reference proteome</keyword>
<dbReference type="EMBL" id="JARTFS010000018">
    <property type="protein sequence ID" value="MED4403802.1"/>
    <property type="molecule type" value="Genomic_DNA"/>
</dbReference>
<keyword evidence="3" id="KW-0808">Transferase</keyword>
<dbReference type="InterPro" id="IPR022537">
    <property type="entry name" value="TRSP_dom"/>
</dbReference>
<evidence type="ECO:0000313" key="4">
    <source>
        <dbReference type="Proteomes" id="UP001342826"/>
    </source>
</evidence>
<keyword evidence="3" id="KW-0328">Glycosyltransferase</keyword>
<dbReference type="InterPro" id="IPR000836">
    <property type="entry name" value="PRTase_dom"/>
</dbReference>
<proteinExistence type="predicted"/>
<dbReference type="RefSeq" id="WP_328015866.1">
    <property type="nucleotide sequence ID" value="NZ_JARTFS010000018.1"/>
</dbReference>
<reference evidence="3 4" key="1">
    <citation type="submission" date="2023-03" db="EMBL/GenBank/DDBJ databases">
        <title>Bacillus Genome Sequencing.</title>
        <authorList>
            <person name="Dunlap C."/>
        </authorList>
    </citation>
    <scope>NUCLEOTIDE SEQUENCE [LARGE SCALE GENOMIC DNA]</scope>
    <source>
        <strain evidence="3 4">NRS-1717</strain>
    </source>
</reference>
<dbReference type="Gene3D" id="3.40.50.2020">
    <property type="match status" value="1"/>
</dbReference>
<dbReference type="Pfam" id="PF15609">
    <property type="entry name" value="PRTase_2"/>
    <property type="match status" value="1"/>
</dbReference>
<dbReference type="InterPro" id="IPR011214">
    <property type="entry name" value="UCP020967"/>
</dbReference>
<organism evidence="3 4">
    <name type="scientific">Metabacillus fastidiosus</name>
    <dbReference type="NCBI Taxonomy" id="1458"/>
    <lineage>
        <taxon>Bacteria</taxon>
        <taxon>Bacillati</taxon>
        <taxon>Bacillota</taxon>
        <taxon>Bacilli</taxon>
        <taxon>Bacillales</taxon>
        <taxon>Bacillaceae</taxon>
        <taxon>Metabacillus</taxon>
    </lineage>
</organism>
<comment type="caution">
    <text evidence="3">The sequence shown here is derived from an EMBL/GenBank/DDBJ whole genome shotgun (WGS) entry which is preliminary data.</text>
</comment>
<name>A0ABU6P545_9BACI</name>
<evidence type="ECO:0000259" key="2">
    <source>
        <dbReference type="Pfam" id="PF15609"/>
    </source>
</evidence>
<evidence type="ECO:0000259" key="1">
    <source>
        <dbReference type="Pfam" id="PF12500"/>
    </source>
</evidence>
<accession>A0ABU6P545</accession>
<evidence type="ECO:0000313" key="3">
    <source>
        <dbReference type="EMBL" id="MED4403802.1"/>
    </source>
</evidence>
<dbReference type="CDD" id="cd06223">
    <property type="entry name" value="PRTases_typeI"/>
    <property type="match status" value="1"/>
</dbReference>
<sequence>MNSNLSSNYLVENKKNTYSFNILNQIDVSVTVRENHYNIPLNRLFKMAARVNKKRSFLFVSKILGKHLPVSPAISLLAGSALAARYMEVMYEEVHPYKETIVDAVINDECTDEIFQLVQQSAFHLPKEALFIGFAETATALGHSMFNHFTNAKYMHTTREDITELSSVINFEEEHSHATAHRCYVSEDYFKNDYLVVLVDDEITTGKTTLNIIESIQKIFPRKEYVITSILDWRSEENIRQFKQLEEKLGITIHAISLMSGAMKAQGEPLLESVQDDTEENSIKTVTTENINIQSMETICGYLPYTGRFGLCSEEKEYFDQFITNTANKLMEKRSGKRTLCLGTGEFMYLPMRIAAQMGSGVYFQSTTRSPIHSSGEEGYAINNKFAYPSLEDSNVMNYFYNVPSGFYDEVFLFLERDMPSGSLLPLVEQLQKVFPKINIVRFQNEEGVCGENS</sequence>
<dbReference type="Pfam" id="PF12500">
    <property type="entry name" value="TRSP"/>
    <property type="match status" value="1"/>
</dbReference>
<dbReference type="SUPFAM" id="SSF53271">
    <property type="entry name" value="PRTase-like"/>
    <property type="match status" value="1"/>
</dbReference>
<dbReference type="InterPro" id="IPR029057">
    <property type="entry name" value="PRTase-like"/>
</dbReference>
<gene>
    <name evidence="3" type="ORF">P9271_21055</name>
</gene>
<dbReference type="InterPro" id="IPR041688">
    <property type="entry name" value="PRTase_2"/>
</dbReference>
<feature type="domain" description="TRSP" evidence="1">
    <location>
        <begin position="305"/>
        <end position="431"/>
    </location>
</feature>
<protein>
    <submittedName>
        <fullName evidence="3">Phosphoribosyltransferase family protein</fullName>
    </submittedName>
</protein>
<dbReference type="GO" id="GO:0016757">
    <property type="term" value="F:glycosyltransferase activity"/>
    <property type="evidence" value="ECO:0007669"/>
    <property type="project" value="UniProtKB-KW"/>
</dbReference>